<sequence>MSDEFLHRTDTLGTVKVVTCGPQKKHWVEFQLVDEQGEPLANLPWRAVNDAARADCAPPYSGVSDAQGVVRVDGLHPIPITLLVSADPLAEQLQTRRLRAERPEPEWPIIGDRSAPYGPQRPGFSPIEAQSIAAGHGYHYVRIGQLCDQAPNVDPPLADPEKLPAFHFPDPTFSGFTVEYEELNRRHVVEVCPFRAWALVLHHQPEYSLVNAHNLGLMSILAYSRDPQKERGSPERFFLHQCLDLSRTPRVLDTGNNWVCVVTDVPFSERYTLARTLDTGKANPPEGNTQFFYAINASQVLVAWRGTEMAWPFTDLATDVTFRPVKPEVQATCEPKVPCADLTPQGSVHLGFRDAFEKARRIYAENLGETIGSEIRDKKLFICGHSLGGALGLIHAASLKDQKPLLYTYGMPRTFTLKAVHGLAEIRHFRHVNDTDTIPSVPPEAELDNHLYNLYGQLGTSLGFAWSLVQLTASQLFRYGDPFCHHGEIAMLYWADQHRQARGSHYPAYLNKEGLGAPYHTTINHRLAQRSLMYVVPSLSTDDSQQAEHAQQRFFTSLATESRNRIFPPNGNLRTGRFTGLGNHFMGVYQPHIRNQLLELLNPGRDPLLERQVQRQKFKQQMRENALSAPEDELTRNRVFLELQNQLEQALRVTREMEGGAEALQRFDAVSDPERHHETIKG</sequence>
<comment type="caution">
    <text evidence="2">The sequence shown here is derived from an EMBL/GenBank/DDBJ whole genome shotgun (WGS) entry which is preliminary data.</text>
</comment>
<gene>
    <name evidence="2" type="ORF">HX822_27575</name>
</gene>
<proteinExistence type="predicted"/>
<name>A0A7Y8EL73_9PSED</name>
<dbReference type="InterPro" id="IPR051218">
    <property type="entry name" value="Sec_MonoDiacylglyc_Lipase"/>
</dbReference>
<dbReference type="Pfam" id="PF01764">
    <property type="entry name" value="Lipase_3"/>
    <property type="match status" value="1"/>
</dbReference>
<dbReference type="AlphaFoldDB" id="A0A7Y8EL73"/>
<dbReference type="InterPro" id="IPR002921">
    <property type="entry name" value="Fungal_lipase-type"/>
</dbReference>
<feature type="domain" description="Fungal lipase-type" evidence="1">
    <location>
        <begin position="302"/>
        <end position="444"/>
    </location>
</feature>
<evidence type="ECO:0000313" key="2">
    <source>
        <dbReference type="EMBL" id="NWE16720.1"/>
    </source>
</evidence>
<dbReference type="InterPro" id="IPR029058">
    <property type="entry name" value="AB_hydrolase_fold"/>
</dbReference>
<dbReference type="Proteomes" id="UP000531950">
    <property type="component" value="Unassembled WGS sequence"/>
</dbReference>
<dbReference type="GO" id="GO:0006629">
    <property type="term" value="P:lipid metabolic process"/>
    <property type="evidence" value="ECO:0007669"/>
    <property type="project" value="InterPro"/>
</dbReference>
<dbReference type="PANTHER" id="PTHR45856">
    <property type="entry name" value="ALPHA/BETA-HYDROLASES SUPERFAMILY PROTEIN"/>
    <property type="match status" value="1"/>
</dbReference>
<protein>
    <submittedName>
        <fullName evidence="2">Lipase family protein</fullName>
    </submittedName>
</protein>
<reference evidence="2 3" key="1">
    <citation type="submission" date="2020-04" db="EMBL/GenBank/DDBJ databases">
        <title>Molecular characterization of pseudomonads from Agaricus bisporus reveal novel blotch 2 pathogens in Western Europe.</title>
        <authorList>
            <person name="Taparia T."/>
            <person name="Krijger M."/>
            <person name="Haynes E."/>
            <person name="Elpinstone J.G."/>
            <person name="Noble R."/>
            <person name="Van Der Wolf J."/>
        </authorList>
    </citation>
    <scope>NUCLEOTIDE SEQUENCE [LARGE SCALE GENOMIC DNA]</scope>
    <source>
        <strain evidence="2 3">IPO3782</strain>
    </source>
</reference>
<dbReference type="RefSeq" id="WP_177079577.1">
    <property type="nucleotide sequence ID" value="NZ_JACARG010000057.1"/>
</dbReference>
<dbReference type="PANTHER" id="PTHR45856:SF24">
    <property type="entry name" value="FUNGAL LIPASE-LIKE DOMAIN-CONTAINING PROTEIN"/>
    <property type="match status" value="1"/>
</dbReference>
<dbReference type="Gene3D" id="3.40.50.1820">
    <property type="entry name" value="alpha/beta hydrolase"/>
    <property type="match status" value="1"/>
</dbReference>
<dbReference type="EMBL" id="JACARG010000057">
    <property type="protein sequence ID" value="NWE16720.1"/>
    <property type="molecule type" value="Genomic_DNA"/>
</dbReference>
<evidence type="ECO:0000259" key="1">
    <source>
        <dbReference type="Pfam" id="PF01764"/>
    </source>
</evidence>
<accession>A0A7Y8EL73</accession>
<dbReference type="CDD" id="cd00519">
    <property type="entry name" value="Lipase_3"/>
    <property type="match status" value="1"/>
</dbReference>
<organism evidence="2 3">
    <name type="scientific">Pseudomonas yamanorum</name>
    <dbReference type="NCBI Taxonomy" id="515393"/>
    <lineage>
        <taxon>Bacteria</taxon>
        <taxon>Pseudomonadati</taxon>
        <taxon>Pseudomonadota</taxon>
        <taxon>Gammaproteobacteria</taxon>
        <taxon>Pseudomonadales</taxon>
        <taxon>Pseudomonadaceae</taxon>
        <taxon>Pseudomonas</taxon>
    </lineage>
</organism>
<dbReference type="SUPFAM" id="SSF53474">
    <property type="entry name" value="alpha/beta-Hydrolases"/>
    <property type="match status" value="1"/>
</dbReference>
<evidence type="ECO:0000313" key="3">
    <source>
        <dbReference type="Proteomes" id="UP000531950"/>
    </source>
</evidence>